<name>A0A1B6FUN6_9HEMI</name>
<dbReference type="EMBL" id="GECZ01015832">
    <property type="protein sequence ID" value="JAS53937.1"/>
    <property type="molecule type" value="Transcribed_RNA"/>
</dbReference>
<dbReference type="AlphaFoldDB" id="A0A1B6FUN6"/>
<protein>
    <submittedName>
        <fullName evidence="2">Uncharacterized protein</fullName>
    </submittedName>
</protein>
<gene>
    <name evidence="2" type="ORF">g.27133</name>
</gene>
<evidence type="ECO:0000256" key="1">
    <source>
        <dbReference type="SAM" id="MobiDB-lite"/>
    </source>
</evidence>
<feature type="compositionally biased region" description="Basic and acidic residues" evidence="1">
    <location>
        <begin position="235"/>
        <end position="248"/>
    </location>
</feature>
<proteinExistence type="predicted"/>
<feature type="compositionally biased region" description="Acidic residues" evidence="1">
    <location>
        <begin position="249"/>
        <end position="270"/>
    </location>
</feature>
<feature type="compositionally biased region" description="Acidic residues" evidence="1">
    <location>
        <begin position="305"/>
        <end position="371"/>
    </location>
</feature>
<sequence length="632" mass="72697">MAATQSKKKNKQELTQAQTIGGGDIVADFIEDVWKVITPEMVERFRCVLMEDFGMSKKDADKLIQDQRNIRRQRICLKTNKINVRIGPRNQWIKEISRSIADQMAMFVVGMLLSNRNARSQRITEKVLEHLCELTGENASIKSAKTRVEKTLVVVADRMATWIDEAITDIESKIEEKYKTAASIEDLSRESLITLISSTVESEESETSVYSEKISEKEEYELESEVTLSLTSVESMEKESKESLLEEKSGDEEEVKSKEEEEEESEEENFEEYRTEGVSEGESEDKTDVETTEEESFEKEKVESEVVEDEESGEEEEKGEEEEEVEDEEEEDEEEVDEEEEVESEEDKEEAVKEEEEEKKEEIEEPEIIIEEIEKESVKEIESLVSEISIKSDQIKLPIDLLDLLKEDVARMPKAGEKSDRQMAMKEVIDKRFEKIAKEKLEQSLSSLVKYDIEEAASIVANWVDAILSSADAMPVEDVKPQGPAFEIKRGEGSQLQIYQISSTTVAQKVAEVRGLEPPPRKKKLPRTKSPINLESSKDWADWALDAANIGEEWGKWLDEALSDLEDHLLRRRPSVSHQDRYNAWEKLIKQKGSEATKWRVEKKKIKDEGYLWSRKLKKNPTQTSEKEIETH</sequence>
<organism evidence="2">
    <name type="scientific">Cuerna arida</name>
    <dbReference type="NCBI Taxonomy" id="1464854"/>
    <lineage>
        <taxon>Eukaryota</taxon>
        <taxon>Metazoa</taxon>
        <taxon>Ecdysozoa</taxon>
        <taxon>Arthropoda</taxon>
        <taxon>Hexapoda</taxon>
        <taxon>Insecta</taxon>
        <taxon>Pterygota</taxon>
        <taxon>Neoptera</taxon>
        <taxon>Paraneoptera</taxon>
        <taxon>Hemiptera</taxon>
        <taxon>Auchenorrhyncha</taxon>
        <taxon>Membracoidea</taxon>
        <taxon>Cicadellidae</taxon>
        <taxon>Cicadellinae</taxon>
        <taxon>Proconiini</taxon>
        <taxon>Cuerna</taxon>
    </lineage>
</organism>
<feature type="compositionally biased region" description="Low complexity" evidence="1">
    <location>
        <begin position="225"/>
        <end position="234"/>
    </location>
</feature>
<evidence type="ECO:0000313" key="2">
    <source>
        <dbReference type="EMBL" id="JAS53937.1"/>
    </source>
</evidence>
<accession>A0A1B6FUN6</accession>
<reference evidence="2" key="1">
    <citation type="submission" date="2015-11" db="EMBL/GenBank/DDBJ databases">
        <title>De novo transcriptome assembly of four potential Pierce s Disease insect vectors from Arizona vineyards.</title>
        <authorList>
            <person name="Tassone E.E."/>
        </authorList>
    </citation>
    <scope>NUCLEOTIDE SEQUENCE</scope>
</reference>
<feature type="region of interest" description="Disordered" evidence="1">
    <location>
        <begin position="225"/>
        <end position="371"/>
    </location>
</feature>